<dbReference type="InterPro" id="IPR004839">
    <property type="entry name" value="Aminotransferase_I/II_large"/>
</dbReference>
<dbReference type="OrthoDB" id="7042322at2759"/>
<reference evidence="4 5" key="1">
    <citation type="submission" date="2019-06" db="EMBL/GenBank/DDBJ databases">
        <title>Draft genome sequence of the filamentous fungus Phialemoniopsis curvata isolated from diesel fuel.</title>
        <authorList>
            <person name="Varaljay V.A."/>
            <person name="Lyon W.J."/>
            <person name="Crouch A.L."/>
            <person name="Drake C.E."/>
            <person name="Hollomon J.M."/>
            <person name="Nadeau L.J."/>
            <person name="Nunn H.S."/>
            <person name="Stevenson B.S."/>
            <person name="Bojanowski C.L."/>
            <person name="Crookes-Goodson W.J."/>
        </authorList>
    </citation>
    <scope>NUCLEOTIDE SEQUENCE [LARGE SCALE GENOMIC DNA]</scope>
    <source>
        <strain evidence="4 5">D216</strain>
    </source>
</reference>
<dbReference type="GO" id="GO:0008483">
    <property type="term" value="F:transaminase activity"/>
    <property type="evidence" value="ECO:0007669"/>
    <property type="project" value="TreeGrafter"/>
</dbReference>
<dbReference type="Gene3D" id="3.90.1150.10">
    <property type="entry name" value="Aspartate Aminotransferase, domain 1"/>
    <property type="match status" value="1"/>
</dbReference>
<dbReference type="SUPFAM" id="SSF53383">
    <property type="entry name" value="PLP-dependent transferases"/>
    <property type="match status" value="1"/>
</dbReference>
<name>A0A507BFR8_9PEZI</name>
<keyword evidence="2" id="KW-0663">Pyridoxal phosphate</keyword>
<dbReference type="GeneID" id="41967592"/>
<evidence type="ECO:0000256" key="2">
    <source>
        <dbReference type="ARBA" id="ARBA00022898"/>
    </source>
</evidence>
<comment type="similarity">
    <text evidence="1">Belongs to the class-I pyridoxal-phosphate-dependent aminotransferase family.</text>
</comment>
<dbReference type="STRING" id="1093900.A0A507BFR8"/>
<evidence type="ECO:0000256" key="1">
    <source>
        <dbReference type="ARBA" id="ARBA00007441"/>
    </source>
</evidence>
<protein>
    <recommendedName>
        <fullName evidence="3">Aminotransferase class I/classII large domain-containing protein</fullName>
    </recommendedName>
</protein>
<dbReference type="GO" id="GO:0006520">
    <property type="term" value="P:amino acid metabolic process"/>
    <property type="evidence" value="ECO:0007669"/>
    <property type="project" value="TreeGrafter"/>
</dbReference>
<dbReference type="Proteomes" id="UP000319257">
    <property type="component" value="Unassembled WGS sequence"/>
</dbReference>
<keyword evidence="5" id="KW-1185">Reference proteome</keyword>
<evidence type="ECO:0000313" key="5">
    <source>
        <dbReference type="Proteomes" id="UP000319257"/>
    </source>
</evidence>
<dbReference type="InterPro" id="IPR050478">
    <property type="entry name" value="Ethylene_sulfur-biosynth"/>
</dbReference>
<organism evidence="4 5">
    <name type="scientific">Thyridium curvatum</name>
    <dbReference type="NCBI Taxonomy" id="1093900"/>
    <lineage>
        <taxon>Eukaryota</taxon>
        <taxon>Fungi</taxon>
        <taxon>Dikarya</taxon>
        <taxon>Ascomycota</taxon>
        <taxon>Pezizomycotina</taxon>
        <taxon>Sordariomycetes</taxon>
        <taxon>Sordariomycetidae</taxon>
        <taxon>Thyridiales</taxon>
        <taxon>Thyridiaceae</taxon>
        <taxon>Thyridium</taxon>
    </lineage>
</organism>
<dbReference type="Pfam" id="PF00155">
    <property type="entry name" value="Aminotran_1_2"/>
    <property type="match status" value="1"/>
</dbReference>
<dbReference type="InterPro" id="IPR015424">
    <property type="entry name" value="PyrdxlP-dep_Trfase"/>
</dbReference>
<dbReference type="PROSITE" id="PS00105">
    <property type="entry name" value="AA_TRANSFER_CLASS_1"/>
    <property type="match status" value="1"/>
</dbReference>
<dbReference type="PANTHER" id="PTHR43795">
    <property type="entry name" value="BIFUNCTIONAL ASPARTATE AMINOTRANSFERASE AND GLUTAMATE/ASPARTATE-PREPHENATE AMINOTRANSFERASE-RELATED"/>
    <property type="match status" value="1"/>
</dbReference>
<dbReference type="InParanoid" id="A0A507BFR8"/>
<dbReference type="InterPro" id="IPR015421">
    <property type="entry name" value="PyrdxlP-dep_Trfase_major"/>
</dbReference>
<dbReference type="InterPro" id="IPR004838">
    <property type="entry name" value="NHTrfase_class1_PyrdxlP-BS"/>
</dbReference>
<dbReference type="InterPro" id="IPR015422">
    <property type="entry name" value="PyrdxlP-dep_Trfase_small"/>
</dbReference>
<dbReference type="CDD" id="cd00609">
    <property type="entry name" value="AAT_like"/>
    <property type="match status" value="1"/>
</dbReference>
<sequence>MSLSTRAEKVAAASGDLDHLWAIIQNIWEPDGNPTGTVSLGLAENSLMHDEFSKHLHKSLNISNHYAFTYGDGPTGTRRVKAAMARLLTKHLKTAKPIEPAHIAVTNGCSSAIEHCQWALANPGEGFLLGRPYYGTFVPDLTLRFGAKLLTVAFDNVDPVGEDCVRKYEDVILEAQRNGQGVAGLVISNPHNPLGRCYSRNVMTALMRLCEKYQLHFISDEIYGLSVFENAIDKSPAPVPFCSALAIDPAGIIDPGRVHVLWGMSKDFGANGLRMGAIISQGNPAFISTMGSVGLYSSTSSLSDHVTANLLEDEPWVENYIKENQTKLGQQYEKIVAWAQKNDIEYAPGVNAAFFLWVNLGKAYLKHKPSAAAEDLDKVVTEALTAQKVFLASGVGFGSEQPGWFRIVFSHKDRYLFEGLDRIVAALET</sequence>
<accession>A0A507BFR8</accession>
<comment type="caution">
    <text evidence="4">The sequence shown here is derived from an EMBL/GenBank/DDBJ whole genome shotgun (WGS) entry which is preliminary data.</text>
</comment>
<dbReference type="RefSeq" id="XP_030997522.1">
    <property type="nucleotide sequence ID" value="XM_031135522.1"/>
</dbReference>
<dbReference type="GO" id="GO:0030170">
    <property type="term" value="F:pyridoxal phosphate binding"/>
    <property type="evidence" value="ECO:0007669"/>
    <property type="project" value="InterPro"/>
</dbReference>
<evidence type="ECO:0000313" key="4">
    <source>
        <dbReference type="EMBL" id="TPX15811.1"/>
    </source>
</evidence>
<gene>
    <name evidence="4" type="ORF">E0L32_000145</name>
</gene>
<feature type="domain" description="Aminotransferase class I/classII large" evidence="3">
    <location>
        <begin position="67"/>
        <end position="423"/>
    </location>
</feature>
<dbReference type="Gene3D" id="3.40.640.10">
    <property type="entry name" value="Type I PLP-dependent aspartate aminotransferase-like (Major domain)"/>
    <property type="match status" value="1"/>
</dbReference>
<dbReference type="EMBL" id="SKBQ01000001">
    <property type="protein sequence ID" value="TPX15811.1"/>
    <property type="molecule type" value="Genomic_DNA"/>
</dbReference>
<evidence type="ECO:0000259" key="3">
    <source>
        <dbReference type="Pfam" id="PF00155"/>
    </source>
</evidence>
<dbReference type="AlphaFoldDB" id="A0A507BFR8"/>
<proteinExistence type="inferred from homology"/>
<dbReference type="PRINTS" id="PR00753">
    <property type="entry name" value="ACCSYNTHASE"/>
</dbReference>
<dbReference type="PANTHER" id="PTHR43795:SF63">
    <property type="entry name" value="PUTATIVE (AFU_ORTHOLOGUE AFUA_4G00630)-RELATED"/>
    <property type="match status" value="1"/>
</dbReference>